<dbReference type="GO" id="GO:0016301">
    <property type="term" value="F:kinase activity"/>
    <property type="evidence" value="ECO:0007669"/>
    <property type="project" value="UniProtKB-KW"/>
</dbReference>
<name>A0A7J3ZIU2_9CREN</name>
<sequence length="202" mass="22495">MDNDKGHALSSRRLLVAIAGLPGSGKSMVARVLGDIGLKVYVMGDVVRRELERLGLEETVENLVRVALEIRRKHGMGGVAELMLRALESEKSWPIVIDGIRSVEELKVFSRITDCIRVVAVHASPHTRYKRLRARGRPGDPGSWKEFVQRDVLEIKLGIGNVIALADIVFINESGIENLVESVKSRLGEILECSGRYVWKFL</sequence>
<dbReference type="AlphaFoldDB" id="A0A7J3ZIU2"/>
<dbReference type="PANTHER" id="PTHR41930:SF1">
    <property type="entry name" value="DEPHOSPHO-COA KINASE"/>
    <property type="match status" value="1"/>
</dbReference>
<dbReference type="EMBL" id="DRZC01000011">
    <property type="protein sequence ID" value="HHQ79958.1"/>
    <property type="molecule type" value="Genomic_DNA"/>
</dbReference>
<proteinExistence type="predicted"/>
<organism evidence="1">
    <name type="scientific">Fervidicoccus fontis</name>
    <dbReference type="NCBI Taxonomy" id="683846"/>
    <lineage>
        <taxon>Archaea</taxon>
        <taxon>Thermoproteota</taxon>
        <taxon>Thermoprotei</taxon>
        <taxon>Fervidicoccales</taxon>
        <taxon>Fervidicoccaceae</taxon>
        <taxon>Fervidicoccus</taxon>
    </lineage>
</organism>
<keyword evidence="1" id="KW-0808">Transferase</keyword>
<dbReference type="InterPro" id="IPR027417">
    <property type="entry name" value="P-loop_NTPase"/>
</dbReference>
<dbReference type="Gene3D" id="3.40.50.300">
    <property type="entry name" value="P-loop containing nucleotide triphosphate hydrolases"/>
    <property type="match status" value="1"/>
</dbReference>
<reference evidence="1" key="1">
    <citation type="journal article" date="2020" name="mSystems">
        <title>Genome- and Community-Level Interaction Insights into Carbon Utilization and Element Cycling Functions of Hydrothermarchaeota in Hydrothermal Sediment.</title>
        <authorList>
            <person name="Zhou Z."/>
            <person name="Liu Y."/>
            <person name="Xu W."/>
            <person name="Pan J."/>
            <person name="Luo Z.H."/>
            <person name="Li M."/>
        </authorList>
    </citation>
    <scope>NUCLEOTIDE SEQUENCE [LARGE SCALE GENOMIC DNA]</scope>
    <source>
        <strain evidence="1">SpSt-1116</strain>
    </source>
</reference>
<evidence type="ECO:0000313" key="1">
    <source>
        <dbReference type="EMBL" id="HHQ79958.1"/>
    </source>
</evidence>
<protein>
    <submittedName>
        <fullName evidence="1">Dephospho-CoA kinase</fullName>
    </submittedName>
</protein>
<dbReference type="SUPFAM" id="SSF52540">
    <property type="entry name" value="P-loop containing nucleoside triphosphate hydrolases"/>
    <property type="match status" value="1"/>
</dbReference>
<accession>A0A7J3ZIU2</accession>
<gene>
    <name evidence="1" type="ORF">ENM78_00615</name>
</gene>
<comment type="caution">
    <text evidence="1">The sequence shown here is derived from an EMBL/GenBank/DDBJ whole genome shotgun (WGS) entry which is preliminary data.</text>
</comment>
<keyword evidence="1" id="KW-0418">Kinase</keyword>
<dbReference type="Pfam" id="PF13207">
    <property type="entry name" value="AAA_17"/>
    <property type="match status" value="1"/>
</dbReference>
<dbReference type="PANTHER" id="PTHR41930">
    <property type="entry name" value="UPF0200 PROTEIN MJ1399"/>
    <property type="match status" value="1"/>
</dbReference>